<proteinExistence type="predicted"/>
<keyword evidence="1" id="KW-0813">Transport</keyword>
<dbReference type="InterPro" id="IPR003593">
    <property type="entry name" value="AAA+_ATPase"/>
</dbReference>
<evidence type="ECO:0000313" key="8">
    <source>
        <dbReference type="Proteomes" id="UP000192796"/>
    </source>
</evidence>
<dbReference type="EMBL" id="LVYD01000049">
    <property type="protein sequence ID" value="OQP62626.1"/>
    <property type="molecule type" value="Genomic_DNA"/>
</dbReference>
<keyword evidence="3" id="KW-0067">ATP-binding</keyword>
<dbReference type="RefSeq" id="WP_081148419.1">
    <property type="nucleotide sequence ID" value="NZ_LVYD01000049.1"/>
</dbReference>
<dbReference type="CDD" id="cd03214">
    <property type="entry name" value="ABC_Iron-Siderophores_B12_Hemin"/>
    <property type="match status" value="1"/>
</dbReference>
<dbReference type="OrthoDB" id="9806726at2"/>
<protein>
    <recommendedName>
        <fullName evidence="6">ABC transporter domain-containing protein</fullName>
    </recommendedName>
</protein>
<keyword evidence="4" id="KW-1278">Translocase</keyword>
<reference evidence="7 8" key="1">
    <citation type="submission" date="2016-03" db="EMBL/GenBank/DDBJ databases">
        <title>Niastella vici sp. nov., isolated from farmland soil.</title>
        <authorList>
            <person name="Chen L."/>
            <person name="Wang D."/>
            <person name="Yang S."/>
            <person name="Wang G."/>
        </authorList>
    </citation>
    <scope>NUCLEOTIDE SEQUENCE [LARGE SCALE GENOMIC DNA]</scope>
    <source>
        <strain evidence="7 8">DJ57</strain>
    </source>
</reference>
<organism evidence="7 8">
    <name type="scientific">Niastella vici</name>
    <dbReference type="NCBI Taxonomy" id="1703345"/>
    <lineage>
        <taxon>Bacteria</taxon>
        <taxon>Pseudomonadati</taxon>
        <taxon>Bacteroidota</taxon>
        <taxon>Chitinophagia</taxon>
        <taxon>Chitinophagales</taxon>
        <taxon>Chitinophagaceae</taxon>
        <taxon>Niastella</taxon>
    </lineage>
</organism>
<name>A0A1V9FWL1_9BACT</name>
<dbReference type="GO" id="GO:0005524">
    <property type="term" value="F:ATP binding"/>
    <property type="evidence" value="ECO:0007669"/>
    <property type="project" value="UniProtKB-KW"/>
</dbReference>
<evidence type="ECO:0000256" key="1">
    <source>
        <dbReference type="ARBA" id="ARBA00022448"/>
    </source>
</evidence>
<evidence type="ECO:0000256" key="4">
    <source>
        <dbReference type="ARBA" id="ARBA00022967"/>
    </source>
</evidence>
<dbReference type="PROSITE" id="PS50893">
    <property type="entry name" value="ABC_TRANSPORTER_2"/>
    <property type="match status" value="1"/>
</dbReference>
<dbReference type="InterPro" id="IPR003439">
    <property type="entry name" value="ABC_transporter-like_ATP-bd"/>
</dbReference>
<dbReference type="Pfam" id="PF00005">
    <property type="entry name" value="ABC_tran"/>
    <property type="match status" value="1"/>
</dbReference>
<evidence type="ECO:0000256" key="2">
    <source>
        <dbReference type="ARBA" id="ARBA00022741"/>
    </source>
</evidence>
<dbReference type="SMART" id="SM00382">
    <property type="entry name" value="AAA"/>
    <property type="match status" value="1"/>
</dbReference>
<dbReference type="Gene3D" id="3.40.50.300">
    <property type="entry name" value="P-loop containing nucleotide triphosphate hydrolases"/>
    <property type="match status" value="1"/>
</dbReference>
<feature type="domain" description="ABC transporter" evidence="6">
    <location>
        <begin position="8"/>
        <end position="249"/>
    </location>
</feature>
<comment type="caution">
    <text evidence="7">The sequence shown here is derived from an EMBL/GenBank/DDBJ whole genome shotgun (WGS) entry which is preliminary data.</text>
</comment>
<dbReference type="SUPFAM" id="SSF52540">
    <property type="entry name" value="P-loop containing nucleoside triphosphate hydrolases"/>
    <property type="match status" value="1"/>
</dbReference>
<gene>
    <name evidence="7" type="ORF">A3860_26815</name>
</gene>
<dbReference type="STRING" id="1703345.A3860_26815"/>
<dbReference type="PANTHER" id="PTHR42794">
    <property type="entry name" value="HEMIN IMPORT ATP-BINDING PROTEIN HMUV"/>
    <property type="match status" value="1"/>
</dbReference>
<dbReference type="GO" id="GO:0016887">
    <property type="term" value="F:ATP hydrolysis activity"/>
    <property type="evidence" value="ECO:0007669"/>
    <property type="project" value="InterPro"/>
</dbReference>
<keyword evidence="8" id="KW-1185">Reference proteome</keyword>
<accession>A0A1V9FWL1</accession>
<dbReference type="Proteomes" id="UP000192796">
    <property type="component" value="Unassembled WGS sequence"/>
</dbReference>
<dbReference type="InterPro" id="IPR027417">
    <property type="entry name" value="P-loop_NTPase"/>
</dbReference>
<evidence type="ECO:0000256" key="5">
    <source>
        <dbReference type="ARBA" id="ARBA00037066"/>
    </source>
</evidence>
<comment type="function">
    <text evidence="5">Part of the ABC transporter complex HmuTUV involved in hemin import. Responsible for energy coupling to the transport system.</text>
</comment>
<evidence type="ECO:0000256" key="3">
    <source>
        <dbReference type="ARBA" id="ARBA00022840"/>
    </source>
</evidence>
<dbReference type="PANTHER" id="PTHR42794:SF1">
    <property type="entry name" value="HEMIN IMPORT ATP-BINDING PROTEIN HMUV"/>
    <property type="match status" value="1"/>
</dbReference>
<evidence type="ECO:0000313" key="7">
    <source>
        <dbReference type="EMBL" id="OQP62626.1"/>
    </source>
</evidence>
<evidence type="ECO:0000259" key="6">
    <source>
        <dbReference type="PROSITE" id="PS50893"/>
    </source>
</evidence>
<dbReference type="AlphaFoldDB" id="A0A1V9FWL1"/>
<sequence>MNSTAPLLKASRLHIGYNKGKKEEKVLAGPLELAIHAGQLICLLGPNGAGKSTLIRTLAGLQPAISGTVETGGKNINRLHPKERAKRLSMVLTGRVEAGNLNAYSVIALGRFPYTNWLGAMQPDDLKIVQWAMQTTDTTSYADRKMIELSDGESQKVMLARALVQDTPVIILDEPTAHLDLPNRISLMRLLHQLAKATGKGILLSTHDLDLALQSADEVWLQRNDGQFTIGAPEDIVLNGTFEAAFHKEGFAFDKNSGTFIIHNNVGKPIRLEGEGAAFFWTKRALLREGFAVTDEAAAGIQIIESGNTLQWKYNNETHNTIAALLAQLRTHYGIH</sequence>
<keyword evidence="2" id="KW-0547">Nucleotide-binding</keyword>